<dbReference type="AlphaFoldDB" id="L7U5S8"/>
<reference evidence="2 3" key="1">
    <citation type="journal article" date="2013" name="Genome Announc.">
        <title>Complete genome sequence of Myxococcus stipitatus strain DSM 14675, a fruiting myxobacterium.</title>
        <authorList>
            <person name="Huntley S."/>
            <person name="Kneip S."/>
            <person name="Treuner-Lange A."/>
            <person name="Sogaard-Andersen L."/>
        </authorList>
    </citation>
    <scope>NUCLEOTIDE SEQUENCE [LARGE SCALE GENOMIC DNA]</scope>
    <source>
        <strain evidence="3">DSM 14675 / JCM 12634 / Mx s8</strain>
    </source>
</reference>
<evidence type="ECO:0000313" key="2">
    <source>
        <dbReference type="EMBL" id="AGC41834.1"/>
    </source>
</evidence>
<dbReference type="HOGENOM" id="CLU_506907_0_0_7"/>
<dbReference type="STRING" id="1278073.MYSTI_00484"/>
<dbReference type="Proteomes" id="UP000011131">
    <property type="component" value="Chromosome"/>
</dbReference>
<dbReference type="KEGG" id="msd:MYSTI_00484"/>
<dbReference type="RefSeq" id="WP_015346097.1">
    <property type="nucleotide sequence ID" value="NC_020126.1"/>
</dbReference>
<feature type="compositionally biased region" description="Polar residues" evidence="1">
    <location>
        <begin position="129"/>
        <end position="140"/>
    </location>
</feature>
<feature type="region of interest" description="Disordered" evidence="1">
    <location>
        <begin position="1"/>
        <end position="25"/>
    </location>
</feature>
<dbReference type="PATRIC" id="fig|1278073.3.peg.501"/>
<feature type="region of interest" description="Disordered" evidence="1">
    <location>
        <begin position="306"/>
        <end position="365"/>
    </location>
</feature>
<feature type="compositionally biased region" description="Acidic residues" evidence="1">
    <location>
        <begin position="352"/>
        <end position="365"/>
    </location>
</feature>
<dbReference type="InterPro" id="IPR049806">
    <property type="entry name" value="MasK-like_C"/>
</dbReference>
<evidence type="ECO:0000313" key="3">
    <source>
        <dbReference type="Proteomes" id="UP000011131"/>
    </source>
</evidence>
<evidence type="ECO:0000256" key="1">
    <source>
        <dbReference type="SAM" id="MobiDB-lite"/>
    </source>
</evidence>
<evidence type="ECO:0008006" key="4">
    <source>
        <dbReference type="Google" id="ProtNLM"/>
    </source>
</evidence>
<dbReference type="eggNOG" id="COG3170">
    <property type="taxonomic scope" value="Bacteria"/>
</dbReference>
<dbReference type="EMBL" id="CP004025">
    <property type="protein sequence ID" value="AGC41834.1"/>
    <property type="molecule type" value="Genomic_DNA"/>
</dbReference>
<dbReference type="NCBIfam" id="NF033768">
    <property type="entry name" value="myxo_SS_tail"/>
    <property type="match status" value="1"/>
</dbReference>
<dbReference type="OrthoDB" id="5498492at2"/>
<proteinExistence type="predicted"/>
<protein>
    <recommendedName>
        <fullName evidence="4">AgmX/PglI C-terminal domain-containing protein</fullName>
    </recommendedName>
</protein>
<organism evidence="2 3">
    <name type="scientific">Myxococcus stipitatus (strain DSM 14675 / JCM 12634 / Mx s8)</name>
    <dbReference type="NCBI Taxonomy" id="1278073"/>
    <lineage>
        <taxon>Bacteria</taxon>
        <taxon>Pseudomonadati</taxon>
        <taxon>Myxococcota</taxon>
        <taxon>Myxococcia</taxon>
        <taxon>Myxococcales</taxon>
        <taxon>Cystobacterineae</taxon>
        <taxon>Myxococcaceae</taxon>
        <taxon>Myxococcus</taxon>
    </lineage>
</organism>
<keyword evidence="3" id="KW-1185">Reference proteome</keyword>
<gene>
    <name evidence="2" type="ordered locus">MYSTI_00484</name>
</gene>
<feature type="region of interest" description="Disordered" evidence="1">
    <location>
        <begin position="122"/>
        <end position="154"/>
    </location>
</feature>
<accession>L7U5S8</accession>
<name>L7U5S8_MYXSD</name>
<sequence length="493" mass="52257">MGEFLSGGEEGLRARGEDTPAPEAGDAACLGVLEALDADLDAYLDRELVDDAPEEDSEEDDADDLSALLTLAEEEIRWLARSPETAFAEAERAGAPLLIPAWMRENPAVAVAEPVRPAWAHAQVPSPPASSRSLPWSQRASAAPARPNLQERPWGIPMWEGPPRTPHRGLDIVSGVLLGVAVVGALAAGMLVVASVRLWEVGTFRQVEVAELRAEAQRPALADTQVPVAPASPVAPPRPMEAREIPPPVVGAIPSVPSSTRVGDIASAIQAPPAEAPPAAAASLATMEATDALARQDTLAVTSRVRRAEEAAVEQEAPRSAQGEAQAPVQELTFEEEATPEDSTLSSRDEAVVEEEAAESELDEEFARELGFTEEAAPEASEPTAARTVYVPPELGEKEHLTADDIQQVVVANQPAVAECLHQHAAESLLEKGGHFVVSWSVQPGGETTDVAMDTPALRATPVASCIEGVVRGWKFPMHAVRMPAPIHFPFVF</sequence>